<organism evidence="4 6">
    <name type="scientific">Alternaria atra</name>
    <dbReference type="NCBI Taxonomy" id="119953"/>
    <lineage>
        <taxon>Eukaryota</taxon>
        <taxon>Fungi</taxon>
        <taxon>Dikarya</taxon>
        <taxon>Ascomycota</taxon>
        <taxon>Pezizomycotina</taxon>
        <taxon>Dothideomycetes</taxon>
        <taxon>Pleosporomycetidae</taxon>
        <taxon>Pleosporales</taxon>
        <taxon>Pleosporineae</taxon>
        <taxon>Pleosporaceae</taxon>
        <taxon>Alternaria</taxon>
        <taxon>Alternaria sect. Ulocladioides</taxon>
    </lineage>
</organism>
<gene>
    <name evidence="5" type="ORF">ALTATR162_LOCUS10557</name>
    <name evidence="4" type="ORF">ALTATR162_LOCUS8187</name>
</gene>
<proteinExistence type="predicted"/>
<evidence type="ECO:0000313" key="5">
    <source>
        <dbReference type="EMBL" id="CAG5183391.1"/>
    </source>
</evidence>
<feature type="region of interest" description="Disordered" evidence="2">
    <location>
        <begin position="251"/>
        <end position="316"/>
    </location>
</feature>
<dbReference type="PANTHER" id="PTHR35392:SF3">
    <property type="entry name" value="ZN(2)-C6 FUNGAL-TYPE DOMAIN-CONTAINING PROTEIN"/>
    <property type="match status" value="1"/>
</dbReference>
<dbReference type="SMART" id="SM00066">
    <property type="entry name" value="GAL4"/>
    <property type="match status" value="1"/>
</dbReference>
<dbReference type="PROSITE" id="PS50048">
    <property type="entry name" value="ZN2_CY6_FUNGAL_2"/>
    <property type="match status" value="1"/>
</dbReference>
<evidence type="ECO:0000313" key="4">
    <source>
        <dbReference type="EMBL" id="CAG5175734.1"/>
    </source>
</evidence>
<evidence type="ECO:0000259" key="3">
    <source>
        <dbReference type="PROSITE" id="PS50048"/>
    </source>
</evidence>
<feature type="domain" description="Zn(2)-C6 fungal-type" evidence="3">
    <location>
        <begin position="364"/>
        <end position="399"/>
    </location>
</feature>
<dbReference type="Proteomes" id="UP000676310">
    <property type="component" value="Unassembled WGS sequence"/>
</dbReference>
<dbReference type="OrthoDB" id="3921198at2759"/>
<feature type="compositionally biased region" description="Polar residues" evidence="2">
    <location>
        <begin position="257"/>
        <end position="271"/>
    </location>
</feature>
<dbReference type="RefSeq" id="XP_043174129.1">
    <property type="nucleotide sequence ID" value="XM_043318194.1"/>
</dbReference>
<comment type="caution">
    <text evidence="4">The sequence shown here is derived from an EMBL/GenBank/DDBJ whole genome shotgun (WGS) entry which is preliminary data.</text>
</comment>
<evidence type="ECO:0000256" key="2">
    <source>
        <dbReference type="SAM" id="MobiDB-lite"/>
    </source>
</evidence>
<dbReference type="GO" id="GO:0008270">
    <property type="term" value="F:zinc ion binding"/>
    <property type="evidence" value="ECO:0007669"/>
    <property type="project" value="InterPro"/>
</dbReference>
<dbReference type="PANTHER" id="PTHR35392">
    <property type="entry name" value="ZN(II)2CYS6 TRANSCRIPTION FACTOR (EUROFUNG)-RELATED-RELATED"/>
    <property type="match status" value="1"/>
</dbReference>
<feature type="compositionally biased region" description="Low complexity" evidence="2">
    <location>
        <begin position="289"/>
        <end position="313"/>
    </location>
</feature>
<dbReference type="InterPro" id="IPR052973">
    <property type="entry name" value="Fungal_sec-metab_reg_TF"/>
</dbReference>
<sequence length="770" mass="85310">MSQFSYISSPNESWQDLVDWDDELYDPFFQGETSYTGAQGGSYVADHQLSESYTSEPTYLVSAPPSVADGPPSLEYTVSAPPSILDGQSSYGQVNVTSLSFDTISTSPLAVQADSQYFGSFGACDNSLLSPLGTISDSPILDTRYERIPETFTSGSLESTTETVFNPHVTDSSHSFSGLDVRASRLFSNLGTWAEQPRIIEPIAEDDSGRAEVEPIAIPHTFSQSYNPALPSYRRSDGEYDLHSRSRAIAIPDATYGPTSYNNRPTVSTSARRAPPILSVSPVASRYPRSATLSRSASLSRRKTSTPSPSPDSYGWVSYHPNPLTHRLAPTSTEGMTGRAPKGRKRALTAEQRRHAALMRIVGACSNCQRRKEKCDPGTPCRACLEHYKGDLVNHPCRDHTLVDLSAAFLADSLGWHPTTRPWESFVPAGNFEVSKDVTYTVPLNFGFGPTFPVSVHAVQLNDNAPLVHEHIIYSWPPQSYTGPPHRHAVLPAVLTADAQYHLLHTLDSHLSLLVAHHFRAFPLYCSPLRILRDIYVFSRSLPTSSSHHRILHQALKLLVLVHIGGDITLPSRSESPMLEQTIRSTMDIPEDLTPTPCFIRSQFGAIMPGLALSLMKDVLASLEQLLLNKDCDDWPIALAVLTTVLMTVESIHYHAAKLPYHNLYDATRSSTTVENIEIDDHGVKSLLELYSACFSGCHARLRPDWEGESMQSHKTGTPEDAFIQSLREAIRKADTSDYLVKKAKEKRHDDDMGYFFDRLVARLFTMRPQ</sequence>
<dbReference type="InterPro" id="IPR036864">
    <property type="entry name" value="Zn2-C6_fun-type_DNA-bd_sf"/>
</dbReference>
<dbReference type="CDD" id="cd00067">
    <property type="entry name" value="GAL4"/>
    <property type="match status" value="1"/>
</dbReference>
<accession>A0A8J2IFG0</accession>
<dbReference type="AlphaFoldDB" id="A0A8J2IFG0"/>
<name>A0A8J2IFG0_9PLEO</name>
<dbReference type="EMBL" id="CAJRGZ010000022">
    <property type="protein sequence ID" value="CAG5175734.1"/>
    <property type="molecule type" value="Genomic_DNA"/>
</dbReference>
<protein>
    <recommendedName>
        <fullName evidence="3">Zn(2)-C6 fungal-type domain-containing protein</fullName>
    </recommendedName>
</protein>
<reference evidence="4" key="1">
    <citation type="submission" date="2021-05" db="EMBL/GenBank/DDBJ databases">
        <authorList>
            <person name="Stam R."/>
        </authorList>
    </citation>
    <scope>NUCLEOTIDE SEQUENCE</scope>
    <source>
        <strain evidence="4">CS162</strain>
    </source>
</reference>
<evidence type="ECO:0000256" key="1">
    <source>
        <dbReference type="ARBA" id="ARBA00023242"/>
    </source>
</evidence>
<dbReference type="GO" id="GO:0000981">
    <property type="term" value="F:DNA-binding transcription factor activity, RNA polymerase II-specific"/>
    <property type="evidence" value="ECO:0007669"/>
    <property type="project" value="InterPro"/>
</dbReference>
<dbReference type="GeneID" id="67010731"/>
<dbReference type="InterPro" id="IPR001138">
    <property type="entry name" value="Zn2Cys6_DnaBD"/>
</dbReference>
<dbReference type="EMBL" id="CAJRGZ010000029">
    <property type="protein sequence ID" value="CAG5183391.1"/>
    <property type="molecule type" value="Genomic_DNA"/>
</dbReference>
<dbReference type="SUPFAM" id="SSF57701">
    <property type="entry name" value="Zn2/Cys6 DNA-binding domain"/>
    <property type="match status" value="1"/>
</dbReference>
<keyword evidence="1" id="KW-0539">Nucleus</keyword>
<evidence type="ECO:0000313" key="6">
    <source>
        <dbReference type="Proteomes" id="UP000676310"/>
    </source>
</evidence>
<keyword evidence="6" id="KW-1185">Reference proteome</keyword>